<dbReference type="Pfam" id="PF02661">
    <property type="entry name" value="Fic"/>
    <property type="match status" value="1"/>
</dbReference>
<sequence>YEVKQVINYIKAMNYGLERIKEFPMSLRLIKEIHKILLEGTRGRHRTPGEFKKSQNWIGPPGSTIVNATYVPPPPDMMLSLMGDLEKYFYAEDKIPDLVRIALIHAQFETIHPFLDGNGRIGRLFITFYLIWKKILAKPTLYLSFYLKKNRTAYYDLLMKIRTDGDWEQWIKFFLKGIYTTCDEAINTAHEIIKLKERLLLKIYENGITSIYAVRLLDLLFETPLVSGKNAVDVLKISPVAINQLIKKFEQIGILKEITGKQRYRKYMFKD</sequence>
<dbReference type="AlphaFoldDB" id="X1NQG8"/>
<reference evidence="2" key="1">
    <citation type="journal article" date="2014" name="Front. Microbiol.">
        <title>High frequency of phylogenetically diverse reductive dehalogenase-homologous genes in deep subseafloor sedimentary metagenomes.</title>
        <authorList>
            <person name="Kawai M."/>
            <person name="Futagami T."/>
            <person name="Toyoda A."/>
            <person name="Takaki Y."/>
            <person name="Nishi S."/>
            <person name="Hori S."/>
            <person name="Arai W."/>
            <person name="Tsubouchi T."/>
            <person name="Morono Y."/>
            <person name="Uchiyama I."/>
            <person name="Ito T."/>
            <person name="Fujiyama A."/>
            <person name="Inagaki F."/>
            <person name="Takami H."/>
        </authorList>
    </citation>
    <scope>NUCLEOTIDE SEQUENCE</scope>
    <source>
        <strain evidence="2">Expedition CK06-06</strain>
    </source>
</reference>
<dbReference type="InterPro" id="IPR021068">
    <property type="entry name" value="HTH_DNA-bd"/>
</dbReference>
<dbReference type="PROSITE" id="PS51459">
    <property type="entry name" value="FIDO"/>
    <property type="match status" value="1"/>
</dbReference>
<gene>
    <name evidence="2" type="ORF">S06H3_36206</name>
</gene>
<dbReference type="Pfam" id="PF11972">
    <property type="entry name" value="HTH_13"/>
    <property type="match status" value="1"/>
</dbReference>
<dbReference type="EMBL" id="BARV01021910">
    <property type="protein sequence ID" value="GAI29015.1"/>
    <property type="molecule type" value="Genomic_DNA"/>
</dbReference>
<dbReference type="PANTHER" id="PTHR13504">
    <property type="entry name" value="FIDO DOMAIN-CONTAINING PROTEIN DDB_G0283145"/>
    <property type="match status" value="1"/>
</dbReference>
<feature type="non-terminal residue" evidence="2">
    <location>
        <position position="271"/>
    </location>
</feature>
<name>X1NQG8_9ZZZZ</name>
<feature type="non-terminal residue" evidence="2">
    <location>
        <position position="1"/>
    </location>
</feature>
<dbReference type="InterPro" id="IPR036597">
    <property type="entry name" value="Fido-like_dom_sf"/>
</dbReference>
<dbReference type="SUPFAM" id="SSF140931">
    <property type="entry name" value="Fic-like"/>
    <property type="match status" value="1"/>
</dbReference>
<evidence type="ECO:0000259" key="1">
    <source>
        <dbReference type="PROSITE" id="PS51459"/>
    </source>
</evidence>
<dbReference type="PANTHER" id="PTHR13504:SF38">
    <property type="entry name" value="FIDO DOMAIN-CONTAINING PROTEIN"/>
    <property type="match status" value="1"/>
</dbReference>
<organism evidence="2">
    <name type="scientific">marine sediment metagenome</name>
    <dbReference type="NCBI Taxonomy" id="412755"/>
    <lineage>
        <taxon>unclassified sequences</taxon>
        <taxon>metagenomes</taxon>
        <taxon>ecological metagenomes</taxon>
    </lineage>
</organism>
<accession>X1NQG8</accession>
<dbReference type="Gene3D" id="1.10.3290.10">
    <property type="entry name" value="Fido-like domain"/>
    <property type="match status" value="1"/>
</dbReference>
<dbReference type="InterPro" id="IPR040198">
    <property type="entry name" value="Fido_containing"/>
</dbReference>
<evidence type="ECO:0000313" key="2">
    <source>
        <dbReference type="EMBL" id="GAI29015.1"/>
    </source>
</evidence>
<proteinExistence type="predicted"/>
<feature type="domain" description="Fido" evidence="1">
    <location>
        <begin position="25"/>
        <end position="176"/>
    </location>
</feature>
<protein>
    <recommendedName>
        <fullName evidence="1">Fido domain-containing protein</fullName>
    </recommendedName>
</protein>
<comment type="caution">
    <text evidence="2">The sequence shown here is derived from an EMBL/GenBank/DDBJ whole genome shotgun (WGS) entry which is preliminary data.</text>
</comment>
<dbReference type="InterPro" id="IPR003812">
    <property type="entry name" value="Fido"/>
</dbReference>